<dbReference type="RefSeq" id="WP_166484759.1">
    <property type="nucleotide sequence ID" value="NZ_JACJLL010000006.1"/>
</dbReference>
<proteinExistence type="predicted"/>
<organism evidence="1 2">
    <name type="scientific">Clostridium saudiense</name>
    <dbReference type="NCBI Taxonomy" id="1414720"/>
    <lineage>
        <taxon>Bacteria</taxon>
        <taxon>Bacillati</taxon>
        <taxon>Bacillota</taxon>
        <taxon>Clostridia</taxon>
        <taxon>Eubacteriales</taxon>
        <taxon>Clostridiaceae</taxon>
        <taxon>Clostridium</taxon>
    </lineage>
</organism>
<keyword evidence="2" id="KW-1185">Reference proteome</keyword>
<dbReference type="EMBL" id="JACJLL010000006">
    <property type="protein sequence ID" value="MBM6818079.1"/>
    <property type="molecule type" value="Genomic_DNA"/>
</dbReference>
<dbReference type="Proteomes" id="UP000767334">
    <property type="component" value="Unassembled WGS sequence"/>
</dbReference>
<comment type="caution">
    <text evidence="1">The sequence shown here is derived from an EMBL/GenBank/DDBJ whole genome shotgun (WGS) entry which is preliminary data.</text>
</comment>
<protein>
    <submittedName>
        <fullName evidence="1">Uncharacterized protein</fullName>
    </submittedName>
</protein>
<name>A0ABS2FCS1_9CLOT</name>
<sequence>MDIKLDEKEVIIILDALVEALAFDNNADDIKVVYNKIVKQTNMDKYEMLG</sequence>
<reference evidence="1 2" key="1">
    <citation type="journal article" date="2021" name="Sci. Rep.">
        <title>The distribution of antibiotic resistance genes in chicken gut microbiota commensals.</title>
        <authorList>
            <person name="Juricova H."/>
            <person name="Matiasovicova J."/>
            <person name="Kubasova T."/>
            <person name="Cejkova D."/>
            <person name="Rychlik I."/>
        </authorList>
    </citation>
    <scope>NUCLEOTIDE SEQUENCE [LARGE SCALE GENOMIC DNA]</scope>
    <source>
        <strain evidence="1 2">An435</strain>
    </source>
</reference>
<gene>
    <name evidence="1" type="ORF">H6A19_01790</name>
</gene>
<accession>A0ABS2FCS1</accession>
<evidence type="ECO:0000313" key="1">
    <source>
        <dbReference type="EMBL" id="MBM6818079.1"/>
    </source>
</evidence>
<evidence type="ECO:0000313" key="2">
    <source>
        <dbReference type="Proteomes" id="UP000767334"/>
    </source>
</evidence>